<evidence type="ECO:0000313" key="2">
    <source>
        <dbReference type="EMBL" id="AKA70911.1"/>
    </source>
</evidence>
<dbReference type="Proteomes" id="UP000033115">
    <property type="component" value="Chromosome"/>
</dbReference>
<accession>A0A0E3GRU1</accession>
<proteinExistence type="predicted"/>
<feature type="transmembrane region" description="Helical" evidence="1">
    <location>
        <begin position="50"/>
        <end position="68"/>
    </location>
</feature>
<dbReference type="HOGENOM" id="CLU_079303_0_1_9"/>
<dbReference type="AlphaFoldDB" id="A0A0E3GRU1"/>
<organism evidence="2 3">
    <name type="scientific">Clostridium scatologenes</name>
    <dbReference type="NCBI Taxonomy" id="1548"/>
    <lineage>
        <taxon>Bacteria</taxon>
        <taxon>Bacillati</taxon>
        <taxon>Bacillota</taxon>
        <taxon>Clostridia</taxon>
        <taxon>Eubacteriales</taxon>
        <taxon>Clostridiaceae</taxon>
        <taxon>Clostridium</taxon>
    </lineage>
</organism>
<dbReference type="Pfam" id="PF06912">
    <property type="entry name" value="DUF1275"/>
    <property type="match status" value="1"/>
</dbReference>
<keyword evidence="1" id="KW-0812">Transmembrane</keyword>
<evidence type="ECO:0000256" key="1">
    <source>
        <dbReference type="SAM" id="Phobius"/>
    </source>
</evidence>
<evidence type="ECO:0008006" key="4">
    <source>
        <dbReference type="Google" id="ProtNLM"/>
    </source>
</evidence>
<keyword evidence="1" id="KW-0472">Membrane</keyword>
<dbReference type="KEGG" id="csq:CSCA_3786"/>
<dbReference type="RefSeq" id="WP_029159088.1">
    <property type="nucleotide sequence ID" value="NZ_CP009933.1"/>
</dbReference>
<reference evidence="2 3" key="1">
    <citation type="journal article" date="2015" name="J. Biotechnol.">
        <title>Complete genome sequence of a malodorant-producing acetogen, Clostridium scatologenes ATCC 25775(T).</title>
        <authorList>
            <person name="Zhu Z."/>
            <person name="Guo T."/>
            <person name="Zheng H."/>
            <person name="Song T."/>
            <person name="Ouyang P."/>
            <person name="Xie J."/>
        </authorList>
    </citation>
    <scope>NUCLEOTIDE SEQUENCE [LARGE SCALE GENOMIC DNA]</scope>
    <source>
        <strain evidence="2 3">ATCC 25775</strain>
    </source>
</reference>
<keyword evidence="1" id="KW-1133">Transmembrane helix</keyword>
<feature type="transmembrane region" description="Helical" evidence="1">
    <location>
        <begin position="106"/>
        <end position="125"/>
    </location>
</feature>
<dbReference type="PANTHER" id="PTHR37314:SF4">
    <property type="entry name" value="UPF0700 TRANSMEMBRANE PROTEIN YOAK"/>
    <property type="match status" value="1"/>
</dbReference>
<keyword evidence="3" id="KW-1185">Reference proteome</keyword>
<dbReference type="PANTHER" id="PTHR37314">
    <property type="entry name" value="SLR0142 PROTEIN"/>
    <property type="match status" value="1"/>
</dbReference>
<name>A0A0E3GRU1_CLOSL</name>
<feature type="transmembrane region" description="Helical" evidence="1">
    <location>
        <begin position="74"/>
        <end position="94"/>
    </location>
</feature>
<evidence type="ECO:0000313" key="3">
    <source>
        <dbReference type="Proteomes" id="UP000033115"/>
    </source>
</evidence>
<gene>
    <name evidence="2" type="ORF">CSCA_3786</name>
</gene>
<dbReference type="STRING" id="1548.CSCA_3786"/>
<feature type="transmembrane region" description="Helical" evidence="1">
    <location>
        <begin position="26"/>
        <end position="45"/>
    </location>
</feature>
<sequence>MLTKDVNIMGNNKIKNSIFNVTCESLHLGILLAIVGGFLDAYTFIGRDGVFANAQTGNIVLVGIAALNKNWKETLVQALPILAFILGVVVAETIKKNRSASFIKNSERAILIIEIILLFIIGFIPNNVYNFFVTVTISFVASIQTSSFRKLVDSPYATTMCTGNLRSASQAAYIAFTTKDRDSAIKATRYFIVIFSFLFGAFLGGLLTLSIGSKAVWFSVVILILSLILLNEDKL</sequence>
<feature type="transmembrane region" description="Helical" evidence="1">
    <location>
        <begin position="215"/>
        <end position="231"/>
    </location>
</feature>
<feature type="transmembrane region" description="Helical" evidence="1">
    <location>
        <begin position="190"/>
        <end position="209"/>
    </location>
</feature>
<dbReference type="InterPro" id="IPR010699">
    <property type="entry name" value="DUF1275"/>
</dbReference>
<dbReference type="EMBL" id="CP009933">
    <property type="protein sequence ID" value="AKA70911.1"/>
    <property type="molecule type" value="Genomic_DNA"/>
</dbReference>
<protein>
    <recommendedName>
        <fullName evidence="4">DUF1275 domain-containing protein</fullName>
    </recommendedName>
</protein>